<dbReference type="EMBL" id="JACEEZ010012453">
    <property type="protein sequence ID" value="KAG0720673.1"/>
    <property type="molecule type" value="Genomic_DNA"/>
</dbReference>
<dbReference type="InterPro" id="IPR010994">
    <property type="entry name" value="RuvA_2-like"/>
</dbReference>
<dbReference type="OrthoDB" id="5949570at2759"/>
<dbReference type="GO" id="GO:0042645">
    <property type="term" value="C:mitochondrial nucleoid"/>
    <property type="evidence" value="ECO:0007669"/>
    <property type="project" value="TreeGrafter"/>
</dbReference>
<reference evidence="2" key="1">
    <citation type="submission" date="2020-07" db="EMBL/GenBank/DDBJ databases">
        <title>The High-quality genome of the commercially important snow crab, Chionoecetes opilio.</title>
        <authorList>
            <person name="Jeong J.-H."/>
            <person name="Ryu S."/>
        </authorList>
    </citation>
    <scope>NUCLEOTIDE SEQUENCE</scope>
    <source>
        <strain evidence="2">MADBK_172401_WGS</strain>
        <tissue evidence="2">Digestive gland</tissue>
    </source>
</reference>
<evidence type="ECO:0000256" key="1">
    <source>
        <dbReference type="SAM" id="MobiDB-lite"/>
    </source>
</evidence>
<dbReference type="InterPro" id="IPR039150">
    <property type="entry name" value="TEFM"/>
</dbReference>
<feature type="compositionally biased region" description="Low complexity" evidence="1">
    <location>
        <begin position="31"/>
        <end position="42"/>
    </location>
</feature>
<proteinExistence type="predicted"/>
<dbReference type="GO" id="GO:0030337">
    <property type="term" value="F:DNA polymerase processivity factor activity"/>
    <property type="evidence" value="ECO:0007669"/>
    <property type="project" value="TreeGrafter"/>
</dbReference>
<feature type="region of interest" description="Disordered" evidence="1">
    <location>
        <begin position="19"/>
        <end position="66"/>
    </location>
</feature>
<dbReference type="GO" id="GO:0006392">
    <property type="term" value="P:transcription elongation by mitochondrial RNA polymerase"/>
    <property type="evidence" value="ECO:0007669"/>
    <property type="project" value="InterPro"/>
</dbReference>
<organism evidence="2 3">
    <name type="scientific">Chionoecetes opilio</name>
    <name type="common">Atlantic snow crab</name>
    <name type="synonym">Cancer opilio</name>
    <dbReference type="NCBI Taxonomy" id="41210"/>
    <lineage>
        <taxon>Eukaryota</taxon>
        <taxon>Metazoa</taxon>
        <taxon>Ecdysozoa</taxon>
        <taxon>Arthropoda</taxon>
        <taxon>Crustacea</taxon>
        <taxon>Multicrustacea</taxon>
        <taxon>Malacostraca</taxon>
        <taxon>Eumalacostraca</taxon>
        <taxon>Eucarida</taxon>
        <taxon>Decapoda</taxon>
        <taxon>Pleocyemata</taxon>
        <taxon>Brachyura</taxon>
        <taxon>Eubrachyura</taxon>
        <taxon>Majoidea</taxon>
        <taxon>Majidae</taxon>
        <taxon>Chionoecetes</taxon>
    </lineage>
</organism>
<dbReference type="AlphaFoldDB" id="A0A8J4Y5P7"/>
<dbReference type="PANTHER" id="PTHR21053:SF2">
    <property type="entry name" value="TRANSCRIPTION ELONGATION FACTOR, MITOCHONDRIAL"/>
    <property type="match status" value="1"/>
</dbReference>
<dbReference type="Proteomes" id="UP000770661">
    <property type="component" value="Unassembled WGS sequence"/>
</dbReference>
<comment type="caution">
    <text evidence="2">The sequence shown here is derived from an EMBL/GenBank/DDBJ whole genome shotgun (WGS) entry which is preliminary data.</text>
</comment>
<evidence type="ECO:0008006" key="4">
    <source>
        <dbReference type="Google" id="ProtNLM"/>
    </source>
</evidence>
<evidence type="ECO:0000313" key="2">
    <source>
        <dbReference type="EMBL" id="KAG0720673.1"/>
    </source>
</evidence>
<sequence length="398" mass="43453">MLGRVCAIQRSIVCAARRGAALPPPPRQHHLTTLPPTTTTDPTQEDDNPHNTTPQPNPRPYDPTTYRLPFNPTEGRMIMDMLNGATPHHLSSLGVAKGVAGRLLKHRERIGGFQELSQVLEVDGVGIRGAEGVCRCVLQGCGSRGVRDGMTSTQVQSEVAPVWPDLEAVIGQKRLLKPRLSEVVLKNMECFVALHVTAGFLAWVLCGSDGRIHSLATHPLLTANTRFDTLRIYEKVLSVTQEIPEADYYVWEDRASYSQLAKAPLGTVIVALQLAQIRGMLTALLGGSLENTEEEEEDLRSGNQSRLLFLKDSVVPKLFRLKMGVDRLSGLGVADSVMDGGQAAEWLSPVTLEPGVHEAYFQEAASERRYMASAVLVAVAFHRVVLSKNSAALRVLSQ</sequence>
<dbReference type="PANTHER" id="PTHR21053">
    <property type="entry name" value="TRANSCRIPTION ELONGATION FACTOR, MITOCHONDRIAL"/>
    <property type="match status" value="1"/>
</dbReference>
<protein>
    <recommendedName>
        <fullName evidence="4">Transcription elongation factor, mitochondrial</fullName>
    </recommendedName>
</protein>
<dbReference type="SUPFAM" id="SSF47781">
    <property type="entry name" value="RuvA domain 2-like"/>
    <property type="match status" value="1"/>
</dbReference>
<name>A0A8J4Y5P7_CHIOP</name>
<evidence type="ECO:0000313" key="3">
    <source>
        <dbReference type="Proteomes" id="UP000770661"/>
    </source>
</evidence>
<accession>A0A8J4Y5P7</accession>
<gene>
    <name evidence="2" type="ORF">GWK47_048054</name>
</gene>
<keyword evidence="3" id="KW-1185">Reference proteome</keyword>